<keyword evidence="3" id="KW-1185">Reference proteome</keyword>
<sequence length="126" mass="13530">MERGSVRKAVDCRSAAKGAVKNAAQPMMQNALGVPNVEIEAIFFGGEAFSYKTYSWIAITVNIPATFLATAYYEMLMRDSLKRTGSGYAEHAEGEAGLAKHLSRTGWAMEPGASSVTQSSNDMSNV</sequence>
<accession>A0A6A5WHN6</accession>
<dbReference type="EMBL" id="ML977583">
    <property type="protein sequence ID" value="KAF2001343.1"/>
    <property type="molecule type" value="Genomic_DNA"/>
</dbReference>
<reference evidence="2" key="1">
    <citation type="journal article" date="2020" name="Stud. Mycol.">
        <title>101 Dothideomycetes genomes: a test case for predicting lifestyles and emergence of pathogens.</title>
        <authorList>
            <person name="Haridas S."/>
            <person name="Albert R."/>
            <person name="Binder M."/>
            <person name="Bloem J."/>
            <person name="Labutti K."/>
            <person name="Salamov A."/>
            <person name="Andreopoulos B."/>
            <person name="Baker S."/>
            <person name="Barry K."/>
            <person name="Bills G."/>
            <person name="Bluhm B."/>
            <person name="Cannon C."/>
            <person name="Castanera R."/>
            <person name="Culley D."/>
            <person name="Daum C."/>
            <person name="Ezra D."/>
            <person name="Gonzalez J."/>
            <person name="Henrissat B."/>
            <person name="Kuo A."/>
            <person name="Liang C."/>
            <person name="Lipzen A."/>
            <person name="Lutzoni F."/>
            <person name="Magnuson J."/>
            <person name="Mondo S."/>
            <person name="Nolan M."/>
            <person name="Ohm R."/>
            <person name="Pangilinan J."/>
            <person name="Park H.-J."/>
            <person name="Ramirez L."/>
            <person name="Alfaro M."/>
            <person name="Sun H."/>
            <person name="Tritt A."/>
            <person name="Yoshinaga Y."/>
            <person name="Zwiers L.-H."/>
            <person name="Turgeon B."/>
            <person name="Goodwin S."/>
            <person name="Spatafora J."/>
            <person name="Crous P."/>
            <person name="Grigoriev I."/>
        </authorList>
    </citation>
    <scope>NUCLEOTIDE SEQUENCE</scope>
    <source>
        <strain evidence="2">CBS 123094</strain>
    </source>
</reference>
<organism evidence="2 3">
    <name type="scientific">Amniculicola lignicola CBS 123094</name>
    <dbReference type="NCBI Taxonomy" id="1392246"/>
    <lineage>
        <taxon>Eukaryota</taxon>
        <taxon>Fungi</taxon>
        <taxon>Dikarya</taxon>
        <taxon>Ascomycota</taxon>
        <taxon>Pezizomycotina</taxon>
        <taxon>Dothideomycetes</taxon>
        <taxon>Pleosporomycetidae</taxon>
        <taxon>Pleosporales</taxon>
        <taxon>Amniculicolaceae</taxon>
        <taxon>Amniculicola</taxon>
    </lineage>
</organism>
<evidence type="ECO:0000313" key="2">
    <source>
        <dbReference type="EMBL" id="KAF2001343.1"/>
    </source>
</evidence>
<evidence type="ECO:0000313" key="3">
    <source>
        <dbReference type="Proteomes" id="UP000799779"/>
    </source>
</evidence>
<evidence type="ECO:0000256" key="1">
    <source>
        <dbReference type="SAM" id="Phobius"/>
    </source>
</evidence>
<protein>
    <submittedName>
        <fullName evidence="2">Uncharacterized protein</fullName>
    </submittedName>
</protein>
<name>A0A6A5WHN6_9PLEO</name>
<keyword evidence="1" id="KW-1133">Transmembrane helix</keyword>
<gene>
    <name evidence="2" type="ORF">P154DRAFT_619374</name>
</gene>
<feature type="transmembrane region" description="Helical" evidence="1">
    <location>
        <begin position="53"/>
        <end position="73"/>
    </location>
</feature>
<dbReference type="Proteomes" id="UP000799779">
    <property type="component" value="Unassembled WGS sequence"/>
</dbReference>
<keyword evidence="1" id="KW-0472">Membrane</keyword>
<keyword evidence="1" id="KW-0812">Transmembrane</keyword>
<dbReference type="AlphaFoldDB" id="A0A6A5WHN6"/>
<dbReference type="OrthoDB" id="3222at2759"/>
<proteinExistence type="predicted"/>